<dbReference type="InterPro" id="IPR000801">
    <property type="entry name" value="Esterase-like"/>
</dbReference>
<evidence type="ECO:0000256" key="1">
    <source>
        <dbReference type="SAM" id="SignalP"/>
    </source>
</evidence>
<protein>
    <submittedName>
        <fullName evidence="2">Esterase</fullName>
    </submittedName>
</protein>
<dbReference type="Pfam" id="PF00756">
    <property type="entry name" value="Esterase"/>
    <property type="match status" value="1"/>
</dbReference>
<feature type="signal peptide" evidence="1">
    <location>
        <begin position="1"/>
        <end position="28"/>
    </location>
</feature>
<organism evidence="2 3">
    <name type="scientific">Corynebacterium atypicum</name>
    <dbReference type="NCBI Taxonomy" id="191610"/>
    <lineage>
        <taxon>Bacteria</taxon>
        <taxon>Bacillati</taxon>
        <taxon>Actinomycetota</taxon>
        <taxon>Actinomycetes</taxon>
        <taxon>Mycobacteriales</taxon>
        <taxon>Corynebacteriaceae</taxon>
        <taxon>Corynebacterium</taxon>
    </lineage>
</organism>
<dbReference type="PANTHER" id="PTHR48098">
    <property type="entry name" value="ENTEROCHELIN ESTERASE-RELATED"/>
    <property type="match status" value="1"/>
</dbReference>
<dbReference type="PANTHER" id="PTHR48098:SF1">
    <property type="entry name" value="DIACYLGLYCEROL ACYLTRANSFERASE_MYCOLYLTRANSFERASE AG85A"/>
    <property type="match status" value="1"/>
</dbReference>
<evidence type="ECO:0000313" key="2">
    <source>
        <dbReference type="EMBL" id="AIG63570.1"/>
    </source>
</evidence>
<dbReference type="InterPro" id="IPR050583">
    <property type="entry name" value="Mycobacterial_A85_antigen"/>
</dbReference>
<gene>
    <name evidence="2" type="ORF">CATYP_01485</name>
</gene>
<dbReference type="Proteomes" id="UP000028504">
    <property type="component" value="Chromosome"/>
</dbReference>
<dbReference type="Gene3D" id="3.40.50.1820">
    <property type="entry name" value="alpha/beta hydrolase"/>
    <property type="match status" value="1"/>
</dbReference>
<accession>A0ABN4DB33</accession>
<evidence type="ECO:0000313" key="3">
    <source>
        <dbReference type="Proteomes" id="UP000028504"/>
    </source>
</evidence>
<dbReference type="RefSeq" id="WP_038604267.1">
    <property type="nucleotide sequence ID" value="NZ_CP008944.1"/>
</dbReference>
<reference evidence="2 3" key="1">
    <citation type="submission" date="2014-07" db="EMBL/GenBank/DDBJ databases">
        <title>Complete genome sequence of Corynebacterium atypicum DSM 44849: identifiction of the mycolic acid biosynthesis genes.</title>
        <authorList>
            <person name="Tippelt A."/>
            <person name="Mollmann S."/>
            <person name="Albersmeier A."/>
            <person name="Jaenicke S."/>
            <person name="Ruckert C."/>
            <person name="Tauch A."/>
        </authorList>
    </citation>
    <scope>NUCLEOTIDE SEQUENCE [LARGE SCALE GENOMIC DNA]</scope>
    <source>
        <strain evidence="2 3">R2070</strain>
    </source>
</reference>
<dbReference type="SUPFAM" id="SSF53474">
    <property type="entry name" value="alpha/beta-Hydrolases"/>
    <property type="match status" value="1"/>
</dbReference>
<dbReference type="InterPro" id="IPR029058">
    <property type="entry name" value="AB_hydrolase_fold"/>
</dbReference>
<keyword evidence="1" id="KW-0732">Signal</keyword>
<proteinExistence type="predicted"/>
<name>A0ABN4DB33_9CORY</name>
<dbReference type="EMBL" id="CP008944">
    <property type="protein sequence ID" value="AIG63570.1"/>
    <property type="molecule type" value="Genomic_DNA"/>
</dbReference>
<sequence>MRALHRVTAALAAATLAFTTATAPSALGAEKQPADIAGNAAASTISEQVPEIKGSDPVWRTKVKKASEDANTQGRIKELQATSPSMNRTVPLVVVKAKSPNSPTYYLLNGAGGGDQKAHDWVANTDALQYFLEQDVNLVIPMAGMFSYYIDWVQSPGGQLAKKGEQKWETFLTKELPGPLERYLGANGKRAISGMSMSATSSLLLAQHNQGFYDAVGSFSGCAETSTPMGYAFAGITVNRAGENPERMWGPLGSPSNLYQDALANAEKLRGTTLYISNGSGLIGESDTAGWLQEQGMSPQQAQVGSATLLVEGGVIEGATNVCTHNLEAKLNSLNIPATYNFNNVGTHTWTYWNADLKKSWKEVIEPALNS</sequence>
<keyword evidence="3" id="KW-1185">Reference proteome</keyword>
<feature type="chain" id="PRO_5046019896" evidence="1">
    <location>
        <begin position="29"/>
        <end position="371"/>
    </location>
</feature>